<dbReference type="SMART" id="SM00304">
    <property type="entry name" value="HAMP"/>
    <property type="match status" value="1"/>
</dbReference>
<evidence type="ECO:0000256" key="3">
    <source>
        <dbReference type="ARBA" id="ARBA00023224"/>
    </source>
</evidence>
<evidence type="ECO:0000256" key="5">
    <source>
        <dbReference type="PROSITE-ProRule" id="PRU00284"/>
    </source>
</evidence>
<accession>A0A8J3YJL0</accession>
<evidence type="ECO:0000256" key="4">
    <source>
        <dbReference type="ARBA" id="ARBA00029447"/>
    </source>
</evidence>
<organism evidence="9 10">
    <name type="scientific">Virgisporangium aliadipatigenens</name>
    <dbReference type="NCBI Taxonomy" id="741659"/>
    <lineage>
        <taxon>Bacteria</taxon>
        <taxon>Bacillati</taxon>
        <taxon>Actinomycetota</taxon>
        <taxon>Actinomycetes</taxon>
        <taxon>Micromonosporales</taxon>
        <taxon>Micromonosporaceae</taxon>
        <taxon>Virgisporangium</taxon>
    </lineage>
</organism>
<dbReference type="AlphaFoldDB" id="A0A8J3YJL0"/>
<dbReference type="PANTHER" id="PTHR32089:SF112">
    <property type="entry name" value="LYSOZYME-LIKE PROTEIN-RELATED"/>
    <property type="match status" value="1"/>
</dbReference>
<dbReference type="Pfam" id="PF00672">
    <property type="entry name" value="HAMP"/>
    <property type="match status" value="1"/>
</dbReference>
<keyword evidence="2 6" id="KW-1133">Transmembrane helix</keyword>
<gene>
    <name evidence="9" type="ORF">Val02_34900</name>
</gene>
<dbReference type="SMART" id="SM00283">
    <property type="entry name" value="MA"/>
    <property type="match status" value="1"/>
</dbReference>
<dbReference type="Pfam" id="PF00015">
    <property type="entry name" value="MCPsignal"/>
    <property type="match status" value="1"/>
</dbReference>
<evidence type="ECO:0000259" key="7">
    <source>
        <dbReference type="PROSITE" id="PS50111"/>
    </source>
</evidence>
<evidence type="ECO:0000256" key="6">
    <source>
        <dbReference type="SAM" id="Phobius"/>
    </source>
</evidence>
<dbReference type="PROSITE" id="PS50885">
    <property type="entry name" value="HAMP"/>
    <property type="match status" value="1"/>
</dbReference>
<dbReference type="InterPro" id="IPR004090">
    <property type="entry name" value="Chemotax_Me-accpt_rcpt"/>
</dbReference>
<feature type="domain" description="Methyl-accepting transducer" evidence="7">
    <location>
        <begin position="241"/>
        <end position="470"/>
    </location>
</feature>
<feature type="transmembrane region" description="Helical" evidence="6">
    <location>
        <begin position="162"/>
        <end position="182"/>
    </location>
</feature>
<dbReference type="CDD" id="cd06225">
    <property type="entry name" value="HAMP"/>
    <property type="match status" value="1"/>
</dbReference>
<dbReference type="InterPro" id="IPR003660">
    <property type="entry name" value="HAMP_dom"/>
</dbReference>
<evidence type="ECO:0000256" key="2">
    <source>
        <dbReference type="ARBA" id="ARBA00022989"/>
    </source>
</evidence>
<reference evidence="9" key="1">
    <citation type="submission" date="2021-01" db="EMBL/GenBank/DDBJ databases">
        <title>Whole genome shotgun sequence of Virgisporangium aliadipatigenens NBRC 105644.</title>
        <authorList>
            <person name="Komaki H."/>
            <person name="Tamura T."/>
        </authorList>
    </citation>
    <scope>NUCLEOTIDE SEQUENCE</scope>
    <source>
        <strain evidence="9">NBRC 105644</strain>
    </source>
</reference>
<dbReference type="PROSITE" id="PS50111">
    <property type="entry name" value="CHEMOTAXIS_TRANSDUC_2"/>
    <property type="match status" value="1"/>
</dbReference>
<sequence length="499" mass="51250">MSEGLAGPRFRSIRSRIFTGFGIVMVLLVCLFQFLAQVASGFIENASTVIAERYTAPMAALEQVASARAALAAGPVAQRASAAQAIKAPLDEVLAKTPKELSAPAEAMQADYQALLAAAQSGGDISAAQQAMAGHATELRESLLKTAKGSQAEYVDTSTQNATMIFVLFLIVILVGVVGWWVSRSVRRPIIGLMAALDRLAEGDLTVEIPVESRDEIGRMATALRSALEGIRGIVSQVATTADRLTTSSTGLTRSSSDIAGSARSGADQAAKAARTADEVSRHVSTVASGAVELDASVASIARSTTEAATVAGGAATTAADTNRIIERLDASSSEIGSVIAVITGIAAQTNLLALNATIEAARAGEAGRGFSVVASEVGELARQTAQATEDVSRRIEAIQTEARKAVAAVGSITQVIEQIDSYQTAIATAVEEQAAVAAEMSRNVTHAAGGVEEIASDIAAAAGAAGNTTRGADETQNAAHELATLAGALREGLVRFRY</sequence>
<dbReference type="PANTHER" id="PTHR32089">
    <property type="entry name" value="METHYL-ACCEPTING CHEMOTAXIS PROTEIN MCPB"/>
    <property type="match status" value="1"/>
</dbReference>
<evidence type="ECO:0000313" key="10">
    <source>
        <dbReference type="Proteomes" id="UP000619260"/>
    </source>
</evidence>
<dbReference type="GO" id="GO:0016020">
    <property type="term" value="C:membrane"/>
    <property type="evidence" value="ECO:0007669"/>
    <property type="project" value="InterPro"/>
</dbReference>
<dbReference type="Gene3D" id="1.10.287.950">
    <property type="entry name" value="Methyl-accepting chemotaxis protein"/>
    <property type="match status" value="1"/>
</dbReference>
<name>A0A8J3YJL0_9ACTN</name>
<evidence type="ECO:0000256" key="1">
    <source>
        <dbReference type="ARBA" id="ARBA00022692"/>
    </source>
</evidence>
<evidence type="ECO:0008006" key="11">
    <source>
        <dbReference type="Google" id="ProtNLM"/>
    </source>
</evidence>
<keyword evidence="1 6" id="KW-0812">Transmembrane</keyword>
<keyword evidence="6" id="KW-0472">Membrane</keyword>
<proteinExistence type="inferred from homology"/>
<feature type="transmembrane region" description="Helical" evidence="6">
    <location>
        <begin position="17"/>
        <end position="36"/>
    </location>
</feature>
<dbReference type="GO" id="GO:0007165">
    <property type="term" value="P:signal transduction"/>
    <property type="evidence" value="ECO:0007669"/>
    <property type="project" value="UniProtKB-KW"/>
</dbReference>
<dbReference type="GO" id="GO:0004888">
    <property type="term" value="F:transmembrane signaling receptor activity"/>
    <property type="evidence" value="ECO:0007669"/>
    <property type="project" value="InterPro"/>
</dbReference>
<evidence type="ECO:0000313" key="9">
    <source>
        <dbReference type="EMBL" id="GIJ46604.1"/>
    </source>
</evidence>
<dbReference type="Proteomes" id="UP000619260">
    <property type="component" value="Unassembled WGS sequence"/>
</dbReference>
<dbReference type="RefSeq" id="WP_203900139.1">
    <property type="nucleotide sequence ID" value="NZ_BOPF01000012.1"/>
</dbReference>
<feature type="domain" description="HAMP" evidence="8">
    <location>
        <begin position="184"/>
        <end position="236"/>
    </location>
</feature>
<keyword evidence="10" id="KW-1185">Reference proteome</keyword>
<protein>
    <recommendedName>
        <fullName evidence="11">Methyl-accepting chemotaxis protein</fullName>
    </recommendedName>
</protein>
<dbReference type="InterPro" id="IPR004089">
    <property type="entry name" value="MCPsignal_dom"/>
</dbReference>
<dbReference type="SUPFAM" id="SSF58104">
    <property type="entry name" value="Methyl-accepting chemotaxis protein (MCP) signaling domain"/>
    <property type="match status" value="1"/>
</dbReference>
<dbReference type="PRINTS" id="PR00260">
    <property type="entry name" value="CHEMTRNSDUCR"/>
</dbReference>
<comment type="similarity">
    <text evidence="4">Belongs to the methyl-accepting chemotaxis (MCP) protein family.</text>
</comment>
<comment type="caution">
    <text evidence="9">The sequence shown here is derived from an EMBL/GenBank/DDBJ whole genome shotgun (WGS) entry which is preliminary data.</text>
</comment>
<evidence type="ECO:0000259" key="8">
    <source>
        <dbReference type="PROSITE" id="PS50885"/>
    </source>
</evidence>
<keyword evidence="3 5" id="KW-0807">Transducer</keyword>
<dbReference type="GO" id="GO:0006935">
    <property type="term" value="P:chemotaxis"/>
    <property type="evidence" value="ECO:0007669"/>
    <property type="project" value="InterPro"/>
</dbReference>
<dbReference type="EMBL" id="BOPF01000012">
    <property type="protein sequence ID" value="GIJ46604.1"/>
    <property type="molecule type" value="Genomic_DNA"/>
</dbReference>